<dbReference type="Gene3D" id="2.40.70.10">
    <property type="entry name" value="Acid Proteases"/>
    <property type="match status" value="1"/>
</dbReference>
<dbReference type="FunFam" id="1.20.5.170:FF:000036">
    <property type="entry name" value="ABSCISIC ACID-INSENSITIVE 5-like protein 2"/>
    <property type="match status" value="1"/>
</dbReference>
<evidence type="ECO:0000259" key="13">
    <source>
        <dbReference type="PROSITE" id="PS50217"/>
    </source>
</evidence>
<keyword evidence="8" id="KW-0378">Hydrolase</keyword>
<keyword evidence="10" id="KW-0238">DNA-binding</keyword>
<dbReference type="EC" id="2.7.7.49" evidence="2"/>
<dbReference type="Gene3D" id="3.10.10.10">
    <property type="entry name" value="HIV Type 1 Reverse Transcriptase, subunit A, domain 1"/>
    <property type="match status" value="1"/>
</dbReference>
<feature type="region of interest" description="Disordered" evidence="12">
    <location>
        <begin position="1"/>
        <end position="23"/>
    </location>
</feature>
<dbReference type="GO" id="GO:0004519">
    <property type="term" value="F:endonuclease activity"/>
    <property type="evidence" value="ECO:0007669"/>
    <property type="project" value="UniProtKB-KW"/>
</dbReference>
<dbReference type="InterPro" id="IPR000477">
    <property type="entry name" value="RT_dom"/>
</dbReference>
<reference evidence="15" key="1">
    <citation type="submission" date="2019-09" db="EMBL/GenBank/DDBJ databases">
        <title>Draft genome information of white flower Hibiscus syriacus.</title>
        <authorList>
            <person name="Kim Y.-M."/>
        </authorList>
    </citation>
    <scope>NUCLEOTIDE SEQUENCE [LARGE SCALE GENOMIC DNA]</scope>
    <source>
        <strain evidence="15">YM2019G1</strain>
    </source>
</reference>
<dbReference type="GO" id="GO:0003677">
    <property type="term" value="F:DNA binding"/>
    <property type="evidence" value="ECO:0007669"/>
    <property type="project" value="UniProtKB-KW"/>
</dbReference>
<dbReference type="SUPFAM" id="SSF56672">
    <property type="entry name" value="DNA/RNA polymerases"/>
    <property type="match status" value="1"/>
</dbReference>
<dbReference type="Pfam" id="PF08284">
    <property type="entry name" value="RVP_2"/>
    <property type="match status" value="1"/>
</dbReference>
<evidence type="ECO:0000259" key="14">
    <source>
        <dbReference type="PROSITE" id="PS50878"/>
    </source>
</evidence>
<dbReference type="GO" id="GO:0006508">
    <property type="term" value="P:proteolysis"/>
    <property type="evidence" value="ECO:0007669"/>
    <property type="project" value="UniProtKB-KW"/>
</dbReference>
<feature type="compositionally biased region" description="Polar residues" evidence="12">
    <location>
        <begin position="352"/>
        <end position="361"/>
    </location>
</feature>
<dbReference type="FunFam" id="3.10.10.10:FF:000007">
    <property type="entry name" value="Retrovirus-related Pol polyprotein from transposon 17.6-like Protein"/>
    <property type="match status" value="1"/>
</dbReference>
<feature type="region of interest" description="Disordered" evidence="12">
    <location>
        <begin position="343"/>
        <end position="367"/>
    </location>
</feature>
<proteinExistence type="predicted"/>
<evidence type="ECO:0000256" key="2">
    <source>
        <dbReference type="ARBA" id="ARBA00012493"/>
    </source>
</evidence>
<dbReference type="Gene3D" id="1.20.5.170">
    <property type="match status" value="1"/>
</dbReference>
<dbReference type="InterPro" id="IPR053134">
    <property type="entry name" value="RNA-dir_DNA_polymerase"/>
</dbReference>
<dbReference type="PROSITE" id="PS50217">
    <property type="entry name" value="BZIP"/>
    <property type="match status" value="1"/>
</dbReference>
<dbReference type="InterPro" id="IPR004827">
    <property type="entry name" value="bZIP"/>
</dbReference>
<dbReference type="Gene3D" id="3.30.70.270">
    <property type="match status" value="2"/>
</dbReference>
<dbReference type="SMART" id="SM00338">
    <property type="entry name" value="BRLZ"/>
    <property type="match status" value="1"/>
</dbReference>
<evidence type="ECO:0000256" key="10">
    <source>
        <dbReference type="ARBA" id="ARBA00023125"/>
    </source>
</evidence>
<evidence type="ECO:0000256" key="5">
    <source>
        <dbReference type="ARBA" id="ARBA00022695"/>
    </source>
</evidence>
<feature type="domain" description="BZIP" evidence="13">
    <location>
        <begin position="176"/>
        <end position="221"/>
    </location>
</feature>
<dbReference type="SUPFAM" id="SSF57959">
    <property type="entry name" value="Leucine zipper domain"/>
    <property type="match status" value="1"/>
</dbReference>
<evidence type="ECO:0000313" key="16">
    <source>
        <dbReference type="Proteomes" id="UP000436088"/>
    </source>
</evidence>
<feature type="compositionally biased region" description="Acidic residues" evidence="12">
    <location>
        <begin position="546"/>
        <end position="561"/>
    </location>
</feature>
<dbReference type="GO" id="GO:0008233">
    <property type="term" value="F:peptidase activity"/>
    <property type="evidence" value="ECO:0007669"/>
    <property type="project" value="UniProtKB-KW"/>
</dbReference>
<organism evidence="15 16">
    <name type="scientific">Hibiscus syriacus</name>
    <name type="common">Rose of Sharon</name>
    <dbReference type="NCBI Taxonomy" id="106335"/>
    <lineage>
        <taxon>Eukaryota</taxon>
        <taxon>Viridiplantae</taxon>
        <taxon>Streptophyta</taxon>
        <taxon>Embryophyta</taxon>
        <taxon>Tracheophyta</taxon>
        <taxon>Spermatophyta</taxon>
        <taxon>Magnoliopsida</taxon>
        <taxon>eudicotyledons</taxon>
        <taxon>Gunneridae</taxon>
        <taxon>Pentapetalae</taxon>
        <taxon>rosids</taxon>
        <taxon>malvids</taxon>
        <taxon>Malvales</taxon>
        <taxon>Malvaceae</taxon>
        <taxon>Malvoideae</taxon>
        <taxon>Hibiscus</taxon>
    </lineage>
</organism>
<keyword evidence="9" id="KW-0695">RNA-directed DNA polymerase</keyword>
<evidence type="ECO:0000256" key="6">
    <source>
        <dbReference type="ARBA" id="ARBA00022722"/>
    </source>
</evidence>
<feature type="region of interest" description="Disordered" evidence="12">
    <location>
        <begin position="488"/>
        <end position="512"/>
    </location>
</feature>
<feature type="compositionally biased region" description="Polar residues" evidence="12">
    <location>
        <begin position="1"/>
        <end position="14"/>
    </location>
</feature>
<dbReference type="EMBL" id="VEPZ02000840">
    <property type="protein sequence ID" value="KAE8716924.1"/>
    <property type="molecule type" value="Genomic_DNA"/>
</dbReference>
<protein>
    <recommendedName>
        <fullName evidence="2">RNA-directed DNA polymerase</fullName>
        <ecNumber evidence="2">2.7.7.49</ecNumber>
    </recommendedName>
</protein>
<sequence>MASSKVITTTSKTNPDVPRQPSLRSSLSTLLADLQNQQNNNQNQSQNCLGSVTMNDLLKNIYSSTPPQPTTSSDANAQFLGASISREGSFSLPKDVANKSVDEVWKEIVTGGGGDQKQEGQLEEMTLEDFLTKAGAVREEDVGGVVNQTLVVVPAGLGAMRGERRAVEEPPLDKATQQKQRRMIKNRESAARSRERKQAYTVELESMVSHLEEENALLLREELMKNLIPVMEKQRPRRAGVFIPWNGFDRVDLGEMAKGRIGKQQPKLGEDRMNLGIDMETRKMQKKGIIEVLEQALEVNEETLPSWWVEQKAELEGRIQTLEDGMTENRGYLQRILQLVNQAAEEKDSPQSERSQSSAAEKQNKGECKQPCLVTVPSEHEKYTFKPNEPGILAAKPVEFTSPLPFNPKVQEENIMGSSSEIKVDSKGENYFVFSFISGLKEELKHKVKVLEPKNLSEAYRQAKLYELANEIEGKKYKSPSKFFSYTLSNSQQNSGNRSLLPKPVPPNSNPKQNLLDYRRANNLCFKCGEKFVLGHQCKVRQLNCMEEDEPTDSAEQDLTEGENREVEDQAKEALEIFINVITRNVGHTTLRIQGFIKGKPINVLIDSGITHSFITPQWAKEGVELVHTQPLVISVANGDKLFSTAKSNKVSWKMHGYDFQHDFSVISGSAEVEDSVVPLPLQELLEEFKEVFEEPRGMSPSRKHDHAIVLKQGTQPVNLRPYRFVHHHKAEVEKQITEMLSSSIIQVSKSPFASPCLLIKKKDETLRFCVDYRKLNSATVKNKFLIPIVEDLLDELNEAVFFSKIDLRSGYWQIRIKEEDIPKTAFRTHQGHYEFKVMSFGLINAPATFQALMNDLFGEYLRKFVLVFFYDILIYSPSLEEHKQHLRTVLEVLLKNRLYAKRSKCFFGQQQVEYLGHLISADVVVTDPNKVKAMQQWPLPKNLKALRGFLGLTGYYRIFIRGYGELNFFLETDASSKGIGAVISQAGRPITYLSKALGPKHADLSIYENEKGKSNRAADALSRQQLDSGEFVQMGVTVITPTWVQDIEKSYEDDVIAHEKIPILVIKPDDLQD</sequence>
<feature type="region of interest" description="Disordered" evidence="12">
    <location>
        <begin position="546"/>
        <end position="566"/>
    </location>
</feature>
<dbReference type="PANTHER" id="PTHR24559:SF450">
    <property type="entry name" value="RNA-DIRECTED DNA POLYMERASE HOMOLOG"/>
    <property type="match status" value="1"/>
</dbReference>
<dbReference type="InterPro" id="IPR046347">
    <property type="entry name" value="bZIP_sf"/>
</dbReference>
<accession>A0A6A3BJS4</accession>
<dbReference type="Pfam" id="PF17917">
    <property type="entry name" value="RT_RNaseH"/>
    <property type="match status" value="1"/>
</dbReference>
<name>A0A6A3BJS4_HIBSY</name>
<evidence type="ECO:0000256" key="11">
    <source>
        <dbReference type="ARBA" id="ARBA00023242"/>
    </source>
</evidence>
<dbReference type="AlphaFoldDB" id="A0A6A3BJS4"/>
<dbReference type="PROSITE" id="PS00036">
    <property type="entry name" value="BZIP_BASIC"/>
    <property type="match status" value="1"/>
</dbReference>
<dbReference type="InterPro" id="IPR021109">
    <property type="entry name" value="Peptidase_aspartic_dom_sf"/>
</dbReference>
<keyword evidence="7" id="KW-0255">Endonuclease</keyword>
<dbReference type="InterPro" id="IPR043128">
    <property type="entry name" value="Rev_trsase/Diguanyl_cyclase"/>
</dbReference>
<dbReference type="GO" id="GO:0005634">
    <property type="term" value="C:nucleus"/>
    <property type="evidence" value="ECO:0007669"/>
    <property type="project" value="UniProtKB-SubCell"/>
</dbReference>
<keyword evidence="4" id="KW-0808">Transferase</keyword>
<dbReference type="PANTHER" id="PTHR24559">
    <property type="entry name" value="TRANSPOSON TY3-I GAG-POL POLYPROTEIN"/>
    <property type="match status" value="1"/>
</dbReference>
<dbReference type="InterPro" id="IPR041373">
    <property type="entry name" value="RT_RNaseH"/>
</dbReference>
<evidence type="ECO:0000256" key="1">
    <source>
        <dbReference type="ARBA" id="ARBA00004123"/>
    </source>
</evidence>
<dbReference type="GO" id="GO:0003964">
    <property type="term" value="F:RNA-directed DNA polymerase activity"/>
    <property type="evidence" value="ECO:0007669"/>
    <property type="project" value="UniProtKB-KW"/>
</dbReference>
<dbReference type="Pfam" id="PF00078">
    <property type="entry name" value="RVT_1"/>
    <property type="match status" value="1"/>
</dbReference>
<gene>
    <name evidence="15" type="ORF">F3Y22_tig00110105pilonHSYRG00061</name>
</gene>
<feature type="domain" description="Reverse transcriptase" evidence="14">
    <location>
        <begin position="741"/>
        <end position="920"/>
    </location>
</feature>
<comment type="subcellular location">
    <subcellularLocation>
        <location evidence="1">Nucleus</location>
    </subcellularLocation>
</comment>
<dbReference type="CDD" id="cd01647">
    <property type="entry name" value="RT_LTR"/>
    <property type="match status" value="1"/>
</dbReference>
<keyword evidence="5" id="KW-0548">Nucleotidyltransferase</keyword>
<evidence type="ECO:0000256" key="12">
    <source>
        <dbReference type="SAM" id="MobiDB-lite"/>
    </source>
</evidence>
<evidence type="ECO:0000256" key="8">
    <source>
        <dbReference type="ARBA" id="ARBA00022801"/>
    </source>
</evidence>
<keyword evidence="16" id="KW-1185">Reference proteome</keyword>
<evidence type="ECO:0000313" key="15">
    <source>
        <dbReference type="EMBL" id="KAE8716924.1"/>
    </source>
</evidence>
<evidence type="ECO:0000256" key="7">
    <source>
        <dbReference type="ARBA" id="ARBA00022759"/>
    </source>
</evidence>
<keyword evidence="11" id="KW-0539">Nucleus</keyword>
<feature type="compositionally biased region" description="Polar residues" evidence="12">
    <location>
        <begin position="488"/>
        <end position="498"/>
    </location>
</feature>
<dbReference type="CDD" id="cd00303">
    <property type="entry name" value="retropepsin_like"/>
    <property type="match status" value="1"/>
</dbReference>
<comment type="caution">
    <text evidence="15">The sequence shown here is derived from an EMBL/GenBank/DDBJ whole genome shotgun (WGS) entry which is preliminary data.</text>
</comment>
<dbReference type="Pfam" id="PF00170">
    <property type="entry name" value="bZIP_1"/>
    <property type="match status" value="1"/>
</dbReference>
<keyword evidence="6" id="KW-0540">Nuclease</keyword>
<dbReference type="PROSITE" id="PS50878">
    <property type="entry name" value="RT_POL"/>
    <property type="match status" value="1"/>
</dbReference>
<dbReference type="GO" id="GO:0003700">
    <property type="term" value="F:DNA-binding transcription factor activity"/>
    <property type="evidence" value="ECO:0007669"/>
    <property type="project" value="InterPro"/>
</dbReference>
<dbReference type="Proteomes" id="UP000436088">
    <property type="component" value="Unassembled WGS sequence"/>
</dbReference>
<keyword evidence="3" id="KW-0645">Protease</keyword>
<evidence type="ECO:0000256" key="9">
    <source>
        <dbReference type="ARBA" id="ARBA00022918"/>
    </source>
</evidence>
<evidence type="ECO:0000256" key="4">
    <source>
        <dbReference type="ARBA" id="ARBA00022679"/>
    </source>
</evidence>
<dbReference type="CDD" id="cd14707">
    <property type="entry name" value="bZIP_plant_BZIP46"/>
    <property type="match status" value="1"/>
</dbReference>
<evidence type="ECO:0000256" key="3">
    <source>
        <dbReference type="ARBA" id="ARBA00022670"/>
    </source>
</evidence>
<dbReference type="InterPro" id="IPR043502">
    <property type="entry name" value="DNA/RNA_pol_sf"/>
</dbReference>